<gene>
    <name evidence="1" type="ORF">UC3_02154</name>
</gene>
<accession>R3W6I0</accession>
<dbReference type="HOGENOM" id="CLU_1956145_0_0_9"/>
<name>R3W6I0_9ENTE</name>
<keyword evidence="2" id="KW-1185">Reference proteome</keyword>
<comment type="caution">
    <text evidence="1">The sequence shown here is derived from an EMBL/GenBank/DDBJ whole genome shotgun (WGS) entry which is preliminary data.</text>
</comment>
<proteinExistence type="predicted"/>
<organism evidence="1 2">
    <name type="scientific">Enterococcus phoeniculicola ATCC BAA-412</name>
    <dbReference type="NCBI Taxonomy" id="1158610"/>
    <lineage>
        <taxon>Bacteria</taxon>
        <taxon>Bacillati</taxon>
        <taxon>Bacillota</taxon>
        <taxon>Bacilli</taxon>
        <taxon>Lactobacillales</taxon>
        <taxon>Enterococcaceae</taxon>
        <taxon>Enterococcus</taxon>
    </lineage>
</organism>
<dbReference type="RefSeq" id="WP_010768816.1">
    <property type="nucleotide sequence ID" value="NZ_ASWE01000002.1"/>
</dbReference>
<dbReference type="Proteomes" id="UP000013785">
    <property type="component" value="Unassembled WGS sequence"/>
</dbReference>
<dbReference type="EMBL" id="AJAT01000016">
    <property type="protein sequence ID" value="EOL43177.1"/>
    <property type="molecule type" value="Genomic_DNA"/>
</dbReference>
<dbReference type="AlphaFoldDB" id="R3W6I0"/>
<evidence type="ECO:0000313" key="2">
    <source>
        <dbReference type="Proteomes" id="UP000013785"/>
    </source>
</evidence>
<protein>
    <submittedName>
        <fullName evidence="1">Uncharacterized protein</fullName>
    </submittedName>
</protein>
<dbReference type="PATRIC" id="fig|1158610.3.peg.2149"/>
<dbReference type="STRING" id="154621.RV11_GL000607"/>
<dbReference type="OrthoDB" id="2194919at2"/>
<sequence length="120" mass="13710">MFFLVISFSGCALQINESGEKEREFTQKTKEGIKKNAKQYTEKEFQSANVPLNEFVQISGEIIQADREKKIEKGDRFLLKSGSSRYQVFNEQDIPIHVGDSVTVYGEYYGFIKAILVEGK</sequence>
<reference evidence="1 2" key="1">
    <citation type="submission" date="2013-02" db="EMBL/GenBank/DDBJ databases">
        <title>The Genome Sequence of Enterococcus phoeniculicola BAA-412.</title>
        <authorList>
            <consortium name="The Broad Institute Genome Sequencing Platform"/>
            <consortium name="The Broad Institute Genome Sequencing Center for Infectious Disease"/>
            <person name="Earl A.M."/>
            <person name="Gilmore M.S."/>
            <person name="Lebreton F."/>
            <person name="Walker B."/>
            <person name="Young S.K."/>
            <person name="Zeng Q."/>
            <person name="Gargeya S."/>
            <person name="Fitzgerald M."/>
            <person name="Haas B."/>
            <person name="Abouelleil A."/>
            <person name="Alvarado L."/>
            <person name="Arachchi H.M."/>
            <person name="Berlin A.M."/>
            <person name="Chapman S.B."/>
            <person name="Dewar J."/>
            <person name="Goldberg J."/>
            <person name="Griggs A."/>
            <person name="Gujja S."/>
            <person name="Hansen M."/>
            <person name="Howarth C."/>
            <person name="Imamovic A."/>
            <person name="Larimer J."/>
            <person name="McCowan C."/>
            <person name="Murphy C."/>
            <person name="Neiman D."/>
            <person name="Pearson M."/>
            <person name="Priest M."/>
            <person name="Roberts A."/>
            <person name="Saif S."/>
            <person name="Shea T."/>
            <person name="Sisk P."/>
            <person name="Sykes S."/>
            <person name="Wortman J."/>
            <person name="Nusbaum C."/>
            <person name="Birren B."/>
        </authorList>
    </citation>
    <scope>NUCLEOTIDE SEQUENCE [LARGE SCALE GENOMIC DNA]</scope>
    <source>
        <strain evidence="1 2">ATCC BAA-412</strain>
    </source>
</reference>
<evidence type="ECO:0000313" key="1">
    <source>
        <dbReference type="EMBL" id="EOL43177.1"/>
    </source>
</evidence>
<dbReference type="eggNOG" id="ENOG50306N4">
    <property type="taxonomic scope" value="Bacteria"/>
</dbReference>